<protein>
    <submittedName>
        <fullName evidence="1">YaaL family protein</fullName>
    </submittedName>
</protein>
<gene>
    <name evidence="1" type="ORF">ACFFGV_20275</name>
</gene>
<reference evidence="1 2" key="1">
    <citation type="submission" date="2024-09" db="EMBL/GenBank/DDBJ databases">
        <authorList>
            <person name="Sun Q."/>
            <person name="Mori K."/>
        </authorList>
    </citation>
    <scope>NUCLEOTIDE SEQUENCE [LARGE SCALE GENOMIC DNA]</scope>
    <source>
        <strain evidence="1 2">NCAIM B.02529</strain>
    </source>
</reference>
<comment type="caution">
    <text evidence="1">The sequence shown here is derived from an EMBL/GenBank/DDBJ whole genome shotgun (WGS) entry which is preliminary data.</text>
</comment>
<organism evidence="1 2">
    <name type="scientific">Pontibacillus salicampi</name>
    <dbReference type="NCBI Taxonomy" id="1449801"/>
    <lineage>
        <taxon>Bacteria</taxon>
        <taxon>Bacillati</taxon>
        <taxon>Bacillota</taxon>
        <taxon>Bacilli</taxon>
        <taxon>Bacillales</taxon>
        <taxon>Bacillaceae</taxon>
        <taxon>Pontibacillus</taxon>
    </lineage>
</organism>
<dbReference type="InterPro" id="IPR019644">
    <property type="entry name" value="DUF2508"/>
</dbReference>
<sequence length="73" mass="9017">MFRNKKKKKKHFYHDQELIDHIYQLKRDWMSLQKIMDHSVETTETGQRDLAIAKAKYFYLLKEARARNIKVQY</sequence>
<dbReference type="Proteomes" id="UP001589836">
    <property type="component" value="Unassembled WGS sequence"/>
</dbReference>
<keyword evidence="2" id="KW-1185">Reference proteome</keyword>
<accession>A0ABV6LUE8</accession>
<evidence type="ECO:0000313" key="1">
    <source>
        <dbReference type="EMBL" id="MFC0525917.1"/>
    </source>
</evidence>
<dbReference type="EMBL" id="JBHLTP010000024">
    <property type="protein sequence ID" value="MFC0525917.1"/>
    <property type="molecule type" value="Genomic_DNA"/>
</dbReference>
<name>A0ABV6LUE8_9BACI</name>
<evidence type="ECO:0000313" key="2">
    <source>
        <dbReference type="Proteomes" id="UP001589836"/>
    </source>
</evidence>
<dbReference type="Pfam" id="PF10704">
    <property type="entry name" value="DUF2508"/>
    <property type="match status" value="1"/>
</dbReference>
<dbReference type="RefSeq" id="WP_377351751.1">
    <property type="nucleotide sequence ID" value="NZ_JBHLTP010000024.1"/>
</dbReference>
<proteinExistence type="predicted"/>